<name>A0ABW2U5L7_9BACT</name>
<keyword evidence="2" id="KW-1185">Reference proteome</keyword>
<dbReference type="Proteomes" id="UP001596513">
    <property type="component" value="Unassembled WGS sequence"/>
</dbReference>
<organism evidence="1 2">
    <name type="scientific">Hymenobacter humi</name>
    <dbReference type="NCBI Taxonomy" id="1411620"/>
    <lineage>
        <taxon>Bacteria</taxon>
        <taxon>Pseudomonadati</taxon>
        <taxon>Bacteroidota</taxon>
        <taxon>Cytophagia</taxon>
        <taxon>Cytophagales</taxon>
        <taxon>Hymenobacteraceae</taxon>
        <taxon>Hymenobacter</taxon>
    </lineage>
</organism>
<evidence type="ECO:0000313" key="2">
    <source>
        <dbReference type="Proteomes" id="UP001596513"/>
    </source>
</evidence>
<protein>
    <submittedName>
        <fullName evidence="1">Uncharacterized protein</fullName>
    </submittedName>
</protein>
<comment type="caution">
    <text evidence="1">The sequence shown here is derived from an EMBL/GenBank/DDBJ whole genome shotgun (WGS) entry which is preliminary data.</text>
</comment>
<accession>A0ABW2U5L7</accession>
<sequence length="61" mass="6558">MGGRVSYLAAPVAATGQPRKLSFYYELGTNDLYLLSYFNNRNGGLGLGQILTLALGVKADF</sequence>
<reference evidence="2" key="1">
    <citation type="journal article" date="2019" name="Int. J. Syst. Evol. Microbiol.">
        <title>The Global Catalogue of Microorganisms (GCM) 10K type strain sequencing project: providing services to taxonomists for standard genome sequencing and annotation.</title>
        <authorList>
            <consortium name="The Broad Institute Genomics Platform"/>
            <consortium name="The Broad Institute Genome Sequencing Center for Infectious Disease"/>
            <person name="Wu L."/>
            <person name="Ma J."/>
        </authorList>
    </citation>
    <scope>NUCLEOTIDE SEQUENCE [LARGE SCALE GENOMIC DNA]</scope>
    <source>
        <strain evidence="2">JCM 19635</strain>
    </source>
</reference>
<proteinExistence type="predicted"/>
<gene>
    <name evidence="1" type="ORF">ACFQT0_10400</name>
</gene>
<dbReference type="RefSeq" id="WP_380202525.1">
    <property type="nucleotide sequence ID" value="NZ_JBHTEK010000001.1"/>
</dbReference>
<evidence type="ECO:0000313" key="1">
    <source>
        <dbReference type="EMBL" id="MFC7667750.1"/>
    </source>
</evidence>
<dbReference type="EMBL" id="JBHTEK010000001">
    <property type="protein sequence ID" value="MFC7667750.1"/>
    <property type="molecule type" value="Genomic_DNA"/>
</dbReference>